<name>A0A9R1XAL5_LACSA</name>
<dbReference type="PROSITE" id="PS00216">
    <property type="entry name" value="SUGAR_TRANSPORT_1"/>
    <property type="match status" value="1"/>
</dbReference>
<comment type="subcellular location">
    <subcellularLocation>
        <location evidence="1">Membrane</location>
        <topology evidence="1">Multi-pass membrane protein</topology>
    </subcellularLocation>
</comment>
<comment type="similarity">
    <text evidence="8">Belongs to the major facilitator superfamily. Phosphate:H(+) symporter (TC 2.A.1.9) family.</text>
</comment>
<dbReference type="PRINTS" id="PR00171">
    <property type="entry name" value="SUGRTRNSPORT"/>
</dbReference>
<reference evidence="11 12" key="1">
    <citation type="journal article" date="2017" name="Nat. Commun.">
        <title>Genome assembly with in vitro proximity ligation data and whole-genome triplication in lettuce.</title>
        <authorList>
            <person name="Reyes-Chin-Wo S."/>
            <person name="Wang Z."/>
            <person name="Yang X."/>
            <person name="Kozik A."/>
            <person name="Arikit S."/>
            <person name="Song C."/>
            <person name="Xia L."/>
            <person name="Froenicke L."/>
            <person name="Lavelle D.O."/>
            <person name="Truco M.J."/>
            <person name="Xia R."/>
            <person name="Zhu S."/>
            <person name="Xu C."/>
            <person name="Xu H."/>
            <person name="Xu X."/>
            <person name="Cox K."/>
            <person name="Korf I."/>
            <person name="Meyers B.C."/>
            <person name="Michelmore R.W."/>
        </authorList>
    </citation>
    <scope>NUCLEOTIDE SEQUENCE [LARGE SCALE GENOMIC DNA]</scope>
    <source>
        <strain evidence="12">cv. Salinas</strain>
        <tissue evidence="11">Seedlings</tissue>
    </source>
</reference>
<dbReference type="Proteomes" id="UP000235145">
    <property type="component" value="Unassembled WGS sequence"/>
</dbReference>
<accession>A0A9R1XAL5</accession>
<keyword evidence="5 9" id="KW-0812">Transmembrane</keyword>
<dbReference type="PROSITE" id="PS50850">
    <property type="entry name" value="MFS"/>
    <property type="match status" value="1"/>
</dbReference>
<evidence type="ECO:0000313" key="11">
    <source>
        <dbReference type="EMBL" id="KAJ0205611.1"/>
    </source>
</evidence>
<dbReference type="PANTHER" id="PTHR48021:SF13">
    <property type="entry name" value="SUGAR TRANSPORTER ERD6-LIKE 7"/>
    <property type="match status" value="1"/>
</dbReference>
<feature type="transmembrane region" description="Helical" evidence="9">
    <location>
        <begin position="32"/>
        <end position="50"/>
    </location>
</feature>
<evidence type="ECO:0000256" key="5">
    <source>
        <dbReference type="ARBA" id="ARBA00022692"/>
    </source>
</evidence>
<dbReference type="AlphaFoldDB" id="A0A9R1XAL5"/>
<evidence type="ECO:0000256" key="4">
    <source>
        <dbReference type="ARBA" id="ARBA00022597"/>
    </source>
</evidence>
<gene>
    <name evidence="11" type="ORF">LSAT_V11C500296980</name>
</gene>
<evidence type="ECO:0000256" key="1">
    <source>
        <dbReference type="ARBA" id="ARBA00004141"/>
    </source>
</evidence>
<comment type="caution">
    <text evidence="11">The sequence shown here is derived from an EMBL/GenBank/DDBJ whole genome shotgun (WGS) entry which is preliminary data.</text>
</comment>
<dbReference type="InterPro" id="IPR005828">
    <property type="entry name" value="MFS_sugar_transport-like"/>
</dbReference>
<sequence length="288" mass="31154">MANKKDIERRDRGQDGFRAPLVSQDERKENNFMVYLSTFVAVCGSYAFGTGVGYSSPTEAGIRRDLNLTMAQYSLFGSILTFGAMIGAIASGPMADLFGRKGALRISSAFCIGGWLAIYFAQGPMPLDIGRLANGFGMGVFSYVVPVFIAEIAPKQLRGLLTAANQLLIVTGVSVSFVVGTILHWRTMALAGLIPCGVLLLGLFIIPESPRWLAKIGKQREFDAALRKLRGEEIDVSEEAAEIRIGVGLMISQQFGGINGICFYASSIFASSGTYNIYVLNPNLTKFF</sequence>
<protein>
    <recommendedName>
        <fullName evidence="10">Major facilitator superfamily (MFS) profile domain-containing protein</fullName>
    </recommendedName>
</protein>
<comment type="similarity">
    <text evidence="2">Belongs to the major facilitator superfamily. Sugar transporter (TC 2.A.1.1) family.</text>
</comment>
<evidence type="ECO:0000256" key="6">
    <source>
        <dbReference type="ARBA" id="ARBA00022989"/>
    </source>
</evidence>
<keyword evidence="12" id="KW-1185">Reference proteome</keyword>
<feature type="domain" description="Major facilitator superfamily (MFS) profile" evidence="10">
    <location>
        <begin position="37"/>
        <end position="288"/>
    </location>
</feature>
<dbReference type="InterPro" id="IPR050549">
    <property type="entry name" value="MFS_Trehalose_Transporter"/>
</dbReference>
<feature type="transmembrane region" description="Helical" evidence="9">
    <location>
        <begin position="133"/>
        <end position="153"/>
    </location>
</feature>
<dbReference type="PANTHER" id="PTHR48021">
    <property type="match status" value="1"/>
</dbReference>
<evidence type="ECO:0000256" key="2">
    <source>
        <dbReference type="ARBA" id="ARBA00010992"/>
    </source>
</evidence>
<dbReference type="GO" id="GO:0016020">
    <property type="term" value="C:membrane"/>
    <property type="evidence" value="ECO:0007669"/>
    <property type="project" value="UniProtKB-SubCell"/>
</dbReference>
<organism evidence="11 12">
    <name type="scientific">Lactuca sativa</name>
    <name type="common">Garden lettuce</name>
    <dbReference type="NCBI Taxonomy" id="4236"/>
    <lineage>
        <taxon>Eukaryota</taxon>
        <taxon>Viridiplantae</taxon>
        <taxon>Streptophyta</taxon>
        <taxon>Embryophyta</taxon>
        <taxon>Tracheophyta</taxon>
        <taxon>Spermatophyta</taxon>
        <taxon>Magnoliopsida</taxon>
        <taxon>eudicotyledons</taxon>
        <taxon>Gunneridae</taxon>
        <taxon>Pentapetalae</taxon>
        <taxon>asterids</taxon>
        <taxon>campanulids</taxon>
        <taxon>Asterales</taxon>
        <taxon>Asteraceae</taxon>
        <taxon>Cichorioideae</taxon>
        <taxon>Cichorieae</taxon>
        <taxon>Lactucinae</taxon>
        <taxon>Lactuca</taxon>
    </lineage>
</organism>
<feature type="transmembrane region" description="Helical" evidence="9">
    <location>
        <begin position="188"/>
        <end position="206"/>
    </location>
</feature>
<proteinExistence type="inferred from homology"/>
<dbReference type="InterPro" id="IPR005829">
    <property type="entry name" value="Sugar_transporter_CS"/>
</dbReference>
<keyword evidence="7 9" id="KW-0472">Membrane</keyword>
<keyword evidence="4" id="KW-0762">Sugar transport</keyword>
<evidence type="ECO:0000256" key="9">
    <source>
        <dbReference type="SAM" id="Phobius"/>
    </source>
</evidence>
<evidence type="ECO:0000256" key="7">
    <source>
        <dbReference type="ARBA" id="ARBA00023136"/>
    </source>
</evidence>
<keyword evidence="3" id="KW-0813">Transport</keyword>
<feature type="transmembrane region" description="Helical" evidence="9">
    <location>
        <begin position="70"/>
        <end position="90"/>
    </location>
</feature>
<evidence type="ECO:0000256" key="8">
    <source>
        <dbReference type="ARBA" id="ARBA00044504"/>
    </source>
</evidence>
<keyword evidence="6 9" id="KW-1133">Transmembrane helix</keyword>
<dbReference type="InterPro" id="IPR020846">
    <property type="entry name" value="MFS_dom"/>
</dbReference>
<evidence type="ECO:0000256" key="3">
    <source>
        <dbReference type="ARBA" id="ARBA00022448"/>
    </source>
</evidence>
<dbReference type="Gene3D" id="1.20.1250.20">
    <property type="entry name" value="MFS general substrate transporter like domains"/>
    <property type="match status" value="1"/>
</dbReference>
<dbReference type="InterPro" id="IPR036259">
    <property type="entry name" value="MFS_trans_sf"/>
</dbReference>
<evidence type="ECO:0000313" key="12">
    <source>
        <dbReference type="Proteomes" id="UP000235145"/>
    </source>
</evidence>
<dbReference type="Pfam" id="PF00083">
    <property type="entry name" value="Sugar_tr"/>
    <property type="match status" value="1"/>
</dbReference>
<feature type="transmembrane region" description="Helical" evidence="9">
    <location>
        <begin position="160"/>
        <end position="182"/>
    </location>
</feature>
<dbReference type="SUPFAM" id="SSF103473">
    <property type="entry name" value="MFS general substrate transporter"/>
    <property type="match status" value="1"/>
</dbReference>
<dbReference type="EMBL" id="NBSK02000005">
    <property type="protein sequence ID" value="KAJ0205611.1"/>
    <property type="molecule type" value="Genomic_DNA"/>
</dbReference>
<dbReference type="GO" id="GO:0022857">
    <property type="term" value="F:transmembrane transporter activity"/>
    <property type="evidence" value="ECO:0007669"/>
    <property type="project" value="InterPro"/>
</dbReference>
<dbReference type="InterPro" id="IPR003663">
    <property type="entry name" value="Sugar/inositol_transpt"/>
</dbReference>
<evidence type="ECO:0000259" key="10">
    <source>
        <dbReference type="PROSITE" id="PS50850"/>
    </source>
</evidence>
<feature type="transmembrane region" description="Helical" evidence="9">
    <location>
        <begin position="102"/>
        <end position="121"/>
    </location>
</feature>